<gene>
    <name evidence="2" type="ORF">MiSe_60640</name>
</gene>
<feature type="coiled-coil region" evidence="1">
    <location>
        <begin position="7"/>
        <end position="41"/>
    </location>
</feature>
<keyword evidence="3" id="KW-1185">Reference proteome</keyword>
<dbReference type="AlphaFoldDB" id="A0AAV3XE91"/>
<evidence type="ECO:0000313" key="3">
    <source>
        <dbReference type="Proteomes" id="UP001050975"/>
    </source>
</evidence>
<evidence type="ECO:0000313" key="2">
    <source>
        <dbReference type="EMBL" id="GET41252.1"/>
    </source>
</evidence>
<dbReference type="RefSeq" id="WP_226587471.1">
    <property type="nucleotide sequence ID" value="NZ_BLAY01000115.1"/>
</dbReference>
<comment type="caution">
    <text evidence="2">The sequence shown here is derived from an EMBL/GenBank/DDBJ whole genome shotgun (WGS) entry which is preliminary data.</text>
</comment>
<proteinExistence type="predicted"/>
<keyword evidence="1" id="KW-0175">Coiled coil</keyword>
<evidence type="ECO:0000256" key="1">
    <source>
        <dbReference type="SAM" id="Coils"/>
    </source>
</evidence>
<name>A0AAV3XE91_9CYAN</name>
<dbReference type="Proteomes" id="UP001050975">
    <property type="component" value="Unassembled WGS sequence"/>
</dbReference>
<protein>
    <submittedName>
        <fullName evidence="2">Uncharacterized protein</fullName>
    </submittedName>
</protein>
<dbReference type="EMBL" id="BLAY01000115">
    <property type="protein sequence ID" value="GET41252.1"/>
    <property type="molecule type" value="Genomic_DNA"/>
</dbReference>
<reference evidence="2" key="1">
    <citation type="submission" date="2019-10" db="EMBL/GenBank/DDBJ databases">
        <title>Draft genome sequece of Microseira wollei NIES-4236.</title>
        <authorList>
            <person name="Yamaguchi H."/>
            <person name="Suzuki S."/>
            <person name="Kawachi M."/>
        </authorList>
    </citation>
    <scope>NUCLEOTIDE SEQUENCE</scope>
    <source>
        <strain evidence="2">NIES-4236</strain>
    </source>
</reference>
<accession>A0AAV3XE91</accession>
<organism evidence="2 3">
    <name type="scientific">Microseira wollei NIES-4236</name>
    <dbReference type="NCBI Taxonomy" id="2530354"/>
    <lineage>
        <taxon>Bacteria</taxon>
        <taxon>Bacillati</taxon>
        <taxon>Cyanobacteriota</taxon>
        <taxon>Cyanophyceae</taxon>
        <taxon>Oscillatoriophycideae</taxon>
        <taxon>Aerosakkonematales</taxon>
        <taxon>Aerosakkonemataceae</taxon>
        <taxon>Microseira</taxon>
    </lineage>
</organism>
<sequence length="109" mass="12336">MTNSKGVEKLLETIKRSSEHLQELSAKSDAALQKNEKLATETALGRPQRKSALEDFVDDLVHRPPNAEQIRQLKEAILAEQKILSQILELLEKWQSQESVTDEKSVKNS</sequence>